<name>A0AAV3U102_9ALTE</name>
<dbReference type="CDD" id="cd01465">
    <property type="entry name" value="vWA_subgroup"/>
    <property type="match status" value="1"/>
</dbReference>
<dbReference type="InterPro" id="IPR036465">
    <property type="entry name" value="vWFA_dom_sf"/>
</dbReference>
<proteinExistence type="predicted"/>
<dbReference type="PANTHER" id="PTHR10579:SF43">
    <property type="entry name" value="ZINC FINGER (C3HC4-TYPE RING FINGER) FAMILY PROTEIN"/>
    <property type="match status" value="1"/>
</dbReference>
<evidence type="ECO:0000256" key="2">
    <source>
        <dbReference type="SAM" id="Phobius"/>
    </source>
</evidence>
<keyword evidence="5" id="KW-1185">Reference proteome</keyword>
<feature type="region of interest" description="Disordered" evidence="1">
    <location>
        <begin position="1"/>
        <end position="30"/>
    </location>
</feature>
<keyword evidence="2" id="KW-0472">Membrane</keyword>
<dbReference type="InterPro" id="IPR021908">
    <property type="entry name" value="YfbK_C"/>
</dbReference>
<evidence type="ECO:0000256" key="1">
    <source>
        <dbReference type="SAM" id="MobiDB-lite"/>
    </source>
</evidence>
<reference evidence="5" key="1">
    <citation type="journal article" date="2019" name="Int. J. Syst. Evol. Microbiol.">
        <title>The Global Catalogue of Microorganisms (GCM) 10K type strain sequencing project: providing services to taxonomists for standard genome sequencing and annotation.</title>
        <authorList>
            <consortium name="The Broad Institute Genomics Platform"/>
            <consortium name="The Broad Institute Genome Sequencing Center for Infectious Disease"/>
            <person name="Wu L."/>
            <person name="Ma J."/>
        </authorList>
    </citation>
    <scope>NUCLEOTIDE SEQUENCE [LARGE SCALE GENOMIC DNA]</scope>
    <source>
        <strain evidence="5">JCM 19134</strain>
    </source>
</reference>
<keyword evidence="2" id="KW-0812">Transmembrane</keyword>
<evidence type="ECO:0000313" key="5">
    <source>
        <dbReference type="Proteomes" id="UP001409585"/>
    </source>
</evidence>
<dbReference type="InterPro" id="IPR051266">
    <property type="entry name" value="CLCR"/>
</dbReference>
<feature type="domain" description="VWFA" evidence="3">
    <location>
        <begin position="323"/>
        <end position="501"/>
    </location>
</feature>
<dbReference type="Pfam" id="PF12034">
    <property type="entry name" value="YfbK_C"/>
    <property type="match status" value="1"/>
</dbReference>
<dbReference type="Gene3D" id="3.40.50.410">
    <property type="entry name" value="von Willebrand factor, type A domain"/>
    <property type="match status" value="1"/>
</dbReference>
<dbReference type="PANTHER" id="PTHR10579">
    <property type="entry name" value="CALCIUM-ACTIVATED CHLORIDE CHANNEL REGULATOR"/>
    <property type="match status" value="1"/>
</dbReference>
<feature type="transmembrane region" description="Helical" evidence="2">
    <location>
        <begin position="75"/>
        <end position="94"/>
    </location>
</feature>
<dbReference type="SUPFAM" id="SSF53300">
    <property type="entry name" value="vWA-like"/>
    <property type="match status" value="1"/>
</dbReference>
<dbReference type="InterPro" id="IPR022156">
    <property type="entry name" value="Uncharacterised_YfbK_N"/>
</dbReference>
<dbReference type="Pfam" id="PF00092">
    <property type="entry name" value="VWA"/>
    <property type="match status" value="1"/>
</dbReference>
<dbReference type="SMART" id="SM00327">
    <property type="entry name" value="VWA"/>
    <property type="match status" value="1"/>
</dbReference>
<protein>
    <submittedName>
        <fullName evidence="4">VWA domain-containing protein</fullName>
    </submittedName>
</protein>
<accession>A0AAV3U102</accession>
<dbReference type="AlphaFoldDB" id="A0AAV3U102"/>
<dbReference type="PROSITE" id="PS50234">
    <property type="entry name" value="VWFA"/>
    <property type="match status" value="1"/>
</dbReference>
<dbReference type="Proteomes" id="UP001409585">
    <property type="component" value="Unassembled WGS sequence"/>
</dbReference>
<dbReference type="EMBL" id="BAABLX010000009">
    <property type="protein sequence ID" value="GAA4939676.1"/>
    <property type="molecule type" value="Genomic_DNA"/>
</dbReference>
<sequence>MTDPKQPSNHSPMDDLTQQMAHTPPPSSAAKAAARQAALKAFAEQSANHHQGFWARLRLTLNNRSQEGNAMQKKWIYSGALASLCVVGMTAVLVKTTQPELMVPVQSGVEPNAQATTEALAEAKAEVKQDASLAAELEAPSEVQMEPEVAMDMAAPQAIAAEPSKALPAKRLGTKELRQTAKSKAAEFAPSLMVRPAPQNILGDATTSGPVIQGEDEFTEFKTNPVTKVMDQPVSTFSIDVDTASYSFVRRQLNRGLMPQKDAVRLEEMVNYFDYQYPLPANKNEPFSTYVNVVESPWKPGNKLVHIGIKGYQIERNALPKSNLVFLLDVSGSMGQADKLPLVKQSMELLLSQLNPTDTVAIAVYAGAAGTVLPPTPVQDKQTIMQALNNLQAGGSTAGGEGIQLAYQLAEANYDKNAVNRVILATDGDFNVGIANQQELKGFIERKRDSGIYLSVLGFGQGNYHDNLMQSLAQNGNGVAAYIDTLSEAQKVLVHQATATLFTIAKDVKIQVEFNPATVAEYRLLGFETRMLEKQDFNNDKVDAGDIGAGHTVTAIYEITPVASENKLIDNPRYASNKPEQGDTVDNENANEYGFVKLRYKLPDEDNSKLISLPILIDQPQTDNKLQQEVNFSVAVAGFAQLLKGGTYTGNWQYDDVISLAQANKGEDEYGYRTEFIQLVRKAKMAKALP</sequence>
<dbReference type="Pfam" id="PF12450">
    <property type="entry name" value="vWF_A"/>
    <property type="match status" value="1"/>
</dbReference>
<comment type="caution">
    <text evidence="4">The sequence shown here is derived from an EMBL/GenBank/DDBJ whole genome shotgun (WGS) entry which is preliminary data.</text>
</comment>
<dbReference type="InterPro" id="IPR002035">
    <property type="entry name" value="VWF_A"/>
</dbReference>
<evidence type="ECO:0000313" key="4">
    <source>
        <dbReference type="EMBL" id="GAA4939676.1"/>
    </source>
</evidence>
<dbReference type="RefSeq" id="WP_345420213.1">
    <property type="nucleotide sequence ID" value="NZ_AP031496.1"/>
</dbReference>
<organism evidence="4 5">
    <name type="scientific">Halioxenophilus aromaticivorans</name>
    <dbReference type="NCBI Taxonomy" id="1306992"/>
    <lineage>
        <taxon>Bacteria</taxon>
        <taxon>Pseudomonadati</taxon>
        <taxon>Pseudomonadota</taxon>
        <taxon>Gammaproteobacteria</taxon>
        <taxon>Alteromonadales</taxon>
        <taxon>Alteromonadaceae</taxon>
        <taxon>Halioxenophilus</taxon>
    </lineage>
</organism>
<evidence type="ECO:0000259" key="3">
    <source>
        <dbReference type="PROSITE" id="PS50234"/>
    </source>
</evidence>
<feature type="compositionally biased region" description="Polar residues" evidence="1">
    <location>
        <begin position="1"/>
        <end position="21"/>
    </location>
</feature>
<gene>
    <name evidence="4" type="ORF">GCM10025791_17420</name>
</gene>
<keyword evidence="2" id="KW-1133">Transmembrane helix</keyword>